<dbReference type="Pfam" id="PF14284">
    <property type="entry name" value="PcfJ"/>
    <property type="match status" value="1"/>
</dbReference>
<comment type="caution">
    <text evidence="1">The sequence shown here is derived from an EMBL/GenBank/DDBJ whole genome shotgun (WGS) entry which is preliminary data.</text>
</comment>
<protein>
    <submittedName>
        <fullName evidence="1">PcfJ-like protein</fullName>
    </submittedName>
</protein>
<dbReference type="InterPro" id="IPR025586">
    <property type="entry name" value="PcfJ"/>
</dbReference>
<organism evidence="1 2">
    <name type="scientific">Tumebacillus permanentifrigoris</name>
    <dbReference type="NCBI Taxonomy" id="378543"/>
    <lineage>
        <taxon>Bacteria</taxon>
        <taxon>Bacillati</taxon>
        <taxon>Bacillota</taxon>
        <taxon>Bacilli</taxon>
        <taxon>Bacillales</taxon>
        <taxon>Alicyclobacillaceae</taxon>
        <taxon>Tumebacillus</taxon>
    </lineage>
</organism>
<evidence type="ECO:0000313" key="2">
    <source>
        <dbReference type="Proteomes" id="UP000245634"/>
    </source>
</evidence>
<dbReference type="EMBL" id="QGGL01000024">
    <property type="protein sequence ID" value="PWK05263.1"/>
    <property type="molecule type" value="Genomic_DNA"/>
</dbReference>
<proteinExistence type="predicted"/>
<name>A0A316D2U3_9BACL</name>
<dbReference type="Proteomes" id="UP000245634">
    <property type="component" value="Unassembled WGS sequence"/>
</dbReference>
<reference evidence="1 2" key="1">
    <citation type="submission" date="2018-05" db="EMBL/GenBank/DDBJ databases">
        <title>Genomic Encyclopedia of Type Strains, Phase IV (KMG-IV): sequencing the most valuable type-strain genomes for metagenomic binning, comparative biology and taxonomic classification.</title>
        <authorList>
            <person name="Goeker M."/>
        </authorList>
    </citation>
    <scope>NUCLEOTIDE SEQUENCE [LARGE SCALE GENOMIC DNA]</scope>
    <source>
        <strain evidence="1 2">DSM 18773</strain>
    </source>
</reference>
<dbReference type="AlphaFoldDB" id="A0A316D2U3"/>
<gene>
    <name evidence="1" type="ORF">C7459_12412</name>
</gene>
<dbReference type="RefSeq" id="WP_109691133.1">
    <property type="nucleotide sequence ID" value="NZ_QGGL01000024.1"/>
</dbReference>
<dbReference type="OrthoDB" id="1802755at2"/>
<keyword evidence="2" id="KW-1185">Reference proteome</keyword>
<accession>A0A316D2U3</accession>
<sequence>MGKSENQVIADVRVHFSESISQAFCEYVENVALIYSRYIFTWRKGKKQFGYCTHCKHEYETDGLLRDGKFATCGWCGSECVLKASGRSRKHLIDEAYIVWYERSVVNPKAITARGVHVTRDYRENFRGVSTQFRTKALYLFEPGKGGTMIDHANYISEGKWFVNETIHSFTQSFAWSDIAGVKRFCPVEPIVAAVEGTPFQFSTWESWVGWGIGDMVKFFDLFAKYPCIEYLCKLGFREVVEAKLYGLTTYSAVNWRGGSLPEVLRLTKQDLNQLRESKLVVDPWVLFLCQQSKKEGWNFSTEELKKLSIEISNTRSSDLKKVLKRTTLRKMTAYLVKQQRNPEVYKHYRTKGEVLQIWGDYIDDCVKLNFDLTHERVLFPVNLYQAHQNTIQQVEVKENELLRAKIESRRKALSKFQFEAFGFIIRPTKDQKELIEEGKALHHCVGGYADKYAKGESDIFVIRKVEKPDEPFFTMEIKNGTITQCYGLKHCRPPHDVEAFIKAFTREKLAKRKSGAKLAEQRMEVAV</sequence>
<evidence type="ECO:0000313" key="1">
    <source>
        <dbReference type="EMBL" id="PWK05263.1"/>
    </source>
</evidence>